<organism evidence="1 2">
    <name type="scientific">Streptomyces mooreae</name>
    <dbReference type="NCBI Taxonomy" id="3075523"/>
    <lineage>
        <taxon>Bacteria</taxon>
        <taxon>Bacillati</taxon>
        <taxon>Actinomycetota</taxon>
        <taxon>Actinomycetes</taxon>
        <taxon>Kitasatosporales</taxon>
        <taxon>Streptomycetaceae</taxon>
        <taxon>Streptomyces</taxon>
    </lineage>
</organism>
<sequence length="145" mass="15936">METPAPDFLCTTTANRERTWPTWRIAENGPERLSIQVLERGIGISVPAGNYLPEWALPAMHLPCRQPWGASIVERAVRSVLWVLFPRIAAVGPIEQQVGRAALKADTPDAPRRFITTGDTQARTQDERVRAAQLADSAITTPAPS</sequence>
<dbReference type="Proteomes" id="UP001180551">
    <property type="component" value="Unassembled WGS sequence"/>
</dbReference>
<dbReference type="RefSeq" id="WP_311624413.1">
    <property type="nucleotide sequence ID" value="NZ_JAVRFE010000019.1"/>
</dbReference>
<evidence type="ECO:0000313" key="1">
    <source>
        <dbReference type="EMBL" id="MDT0457266.1"/>
    </source>
</evidence>
<comment type="caution">
    <text evidence="1">The sequence shown here is derived from an EMBL/GenBank/DDBJ whole genome shotgun (WGS) entry which is preliminary data.</text>
</comment>
<protein>
    <recommendedName>
        <fullName evidence="3">LysR substrate-binding domain-containing protein</fullName>
    </recommendedName>
</protein>
<reference evidence="1" key="1">
    <citation type="submission" date="2024-05" db="EMBL/GenBank/DDBJ databases">
        <title>30 novel species of actinomycetes from the DSMZ collection.</title>
        <authorList>
            <person name="Nouioui I."/>
        </authorList>
    </citation>
    <scope>NUCLEOTIDE SEQUENCE</scope>
    <source>
        <strain evidence="1">DSM 41527</strain>
    </source>
</reference>
<keyword evidence="2" id="KW-1185">Reference proteome</keyword>
<gene>
    <name evidence="1" type="ORF">RM550_16210</name>
</gene>
<evidence type="ECO:0008006" key="3">
    <source>
        <dbReference type="Google" id="ProtNLM"/>
    </source>
</evidence>
<dbReference type="EMBL" id="JAVRFE010000019">
    <property type="protein sequence ID" value="MDT0457266.1"/>
    <property type="molecule type" value="Genomic_DNA"/>
</dbReference>
<name>A0ABU2T8K8_9ACTN</name>
<proteinExistence type="predicted"/>
<evidence type="ECO:0000313" key="2">
    <source>
        <dbReference type="Proteomes" id="UP001180551"/>
    </source>
</evidence>
<accession>A0ABU2T8K8</accession>